<keyword evidence="2" id="KW-1185">Reference proteome</keyword>
<dbReference type="RefSeq" id="WP_219799405.1">
    <property type="nucleotide sequence ID" value="NZ_CP080095.1"/>
</dbReference>
<protein>
    <submittedName>
        <fullName evidence="1">MobB mobilization protein</fullName>
    </submittedName>
</protein>
<dbReference type="Pfam" id="PF21983">
    <property type="entry name" value="NikA-like"/>
    <property type="match status" value="1"/>
</dbReference>
<evidence type="ECO:0000313" key="2">
    <source>
        <dbReference type="Proteomes" id="UP000826462"/>
    </source>
</evidence>
<gene>
    <name evidence="1" type="ORF">KZJ38_07135</name>
</gene>
<dbReference type="Proteomes" id="UP000826462">
    <property type="component" value="Chromosome 1"/>
</dbReference>
<reference evidence="1 2" key="1">
    <citation type="submission" date="2021-07" db="EMBL/GenBank/DDBJ databases">
        <title>Paraburkholderia edwinii protects Aspergillus sp. from phenazines by acting as a toxin sponge.</title>
        <authorList>
            <person name="Dahlstrom K.M."/>
            <person name="Newman D.K."/>
        </authorList>
    </citation>
    <scope>NUCLEOTIDE SEQUENCE [LARGE SCALE GENOMIC DNA]</scope>
    <source>
        <strain evidence="1 2">Pe01</strain>
    </source>
</reference>
<proteinExistence type="predicted"/>
<dbReference type="InterPro" id="IPR053842">
    <property type="entry name" value="NikA-like"/>
</dbReference>
<accession>A0ABX8UM45</accession>
<evidence type="ECO:0000313" key="1">
    <source>
        <dbReference type="EMBL" id="QYD70078.1"/>
    </source>
</evidence>
<organism evidence="1 2">
    <name type="scientific">Paraburkholderia edwinii</name>
    <dbReference type="NCBI Taxonomy" id="2861782"/>
    <lineage>
        <taxon>Bacteria</taxon>
        <taxon>Pseudomonadati</taxon>
        <taxon>Pseudomonadota</taxon>
        <taxon>Betaproteobacteria</taxon>
        <taxon>Burkholderiales</taxon>
        <taxon>Burkholderiaceae</taxon>
        <taxon>Paraburkholderia</taxon>
    </lineage>
</organism>
<name>A0ABX8UM45_9BURK</name>
<sequence length="121" mass="13530">MPFEQRGGEPLDASITIRLSSSERDRLKEDADLAGLTVSELVRRRYFNRPIAANVDRAYFRGLLRIRSELGRVGGLLKHVHVESGGSYSVQTAEALRTVKATVESVRSYMEAVHRETAGDR</sequence>
<dbReference type="EMBL" id="CP080095">
    <property type="protein sequence ID" value="QYD70078.1"/>
    <property type="molecule type" value="Genomic_DNA"/>
</dbReference>